<dbReference type="EMBL" id="UYYB01096151">
    <property type="protein sequence ID" value="VDM75988.1"/>
    <property type="molecule type" value="Genomic_DNA"/>
</dbReference>
<sequence>MRICQDSLTPITSSFLIGDFKARPIPEFAKRLKGQALVDYINKAQPFFKVIVNFNIAIHTVIAAKLPSMSYEQLKSRIMDWKYIETPDPVIRGKAPDLKTKIPERCRSVNKKN</sequence>
<dbReference type="Proteomes" id="UP000270094">
    <property type="component" value="Unassembled WGS sequence"/>
</dbReference>
<accession>A0A3P7LA35</accession>
<gene>
    <name evidence="1" type="ORF">SVUK_LOCUS10986</name>
</gene>
<evidence type="ECO:0000313" key="2">
    <source>
        <dbReference type="Proteomes" id="UP000270094"/>
    </source>
</evidence>
<reference evidence="1 2" key="1">
    <citation type="submission" date="2018-11" db="EMBL/GenBank/DDBJ databases">
        <authorList>
            <consortium name="Pathogen Informatics"/>
        </authorList>
    </citation>
    <scope>NUCLEOTIDE SEQUENCE [LARGE SCALE GENOMIC DNA]</scope>
</reference>
<protein>
    <submittedName>
        <fullName evidence="1">Uncharacterized protein</fullName>
    </submittedName>
</protein>
<dbReference type="OrthoDB" id="5898919at2759"/>
<proteinExistence type="predicted"/>
<evidence type="ECO:0000313" key="1">
    <source>
        <dbReference type="EMBL" id="VDM75988.1"/>
    </source>
</evidence>
<name>A0A3P7LA35_STRVU</name>
<dbReference type="AlphaFoldDB" id="A0A3P7LA35"/>
<keyword evidence="2" id="KW-1185">Reference proteome</keyword>
<organism evidence="1 2">
    <name type="scientific">Strongylus vulgaris</name>
    <name type="common">Blood worm</name>
    <dbReference type="NCBI Taxonomy" id="40348"/>
    <lineage>
        <taxon>Eukaryota</taxon>
        <taxon>Metazoa</taxon>
        <taxon>Ecdysozoa</taxon>
        <taxon>Nematoda</taxon>
        <taxon>Chromadorea</taxon>
        <taxon>Rhabditida</taxon>
        <taxon>Rhabditina</taxon>
        <taxon>Rhabditomorpha</taxon>
        <taxon>Strongyloidea</taxon>
        <taxon>Strongylidae</taxon>
        <taxon>Strongylus</taxon>
    </lineage>
</organism>